<feature type="compositionally biased region" description="Low complexity" evidence="1">
    <location>
        <begin position="82"/>
        <end position="91"/>
    </location>
</feature>
<keyword evidence="2" id="KW-0812">Transmembrane</keyword>
<feature type="transmembrane region" description="Helical" evidence="2">
    <location>
        <begin position="168"/>
        <end position="189"/>
    </location>
</feature>
<evidence type="ECO:0000313" key="3">
    <source>
        <dbReference type="EMBL" id="KAK3520739.1"/>
    </source>
</evidence>
<proteinExistence type="predicted"/>
<evidence type="ECO:0000256" key="1">
    <source>
        <dbReference type="SAM" id="MobiDB-lite"/>
    </source>
</evidence>
<dbReference type="Proteomes" id="UP001274896">
    <property type="component" value="Unassembled WGS sequence"/>
</dbReference>
<evidence type="ECO:0000256" key="2">
    <source>
        <dbReference type="SAM" id="Phobius"/>
    </source>
</evidence>
<organism evidence="3 4">
    <name type="scientific">Hemibagrus guttatus</name>
    <dbReference type="NCBI Taxonomy" id="175788"/>
    <lineage>
        <taxon>Eukaryota</taxon>
        <taxon>Metazoa</taxon>
        <taxon>Chordata</taxon>
        <taxon>Craniata</taxon>
        <taxon>Vertebrata</taxon>
        <taxon>Euteleostomi</taxon>
        <taxon>Actinopterygii</taxon>
        <taxon>Neopterygii</taxon>
        <taxon>Teleostei</taxon>
        <taxon>Ostariophysi</taxon>
        <taxon>Siluriformes</taxon>
        <taxon>Bagridae</taxon>
        <taxon>Hemibagrus</taxon>
    </lineage>
</organism>
<name>A0AAE0QHF9_9TELE</name>
<dbReference type="EMBL" id="JAUCMX010000016">
    <property type="protein sequence ID" value="KAK3520739.1"/>
    <property type="molecule type" value="Genomic_DNA"/>
</dbReference>
<sequence>MRVNWAVLCDISDLSVTDNYIQQQRLSELELVHIHTAARDTMTPVSTCSIMKLLLAGLCVGITIPTLTSQTENTSTSTGMPSTTNAAASTNATATTNNATTTTNNATATINNATATTNATTTTNTTTTTTATTTATANATITFNSTSTTTNTSTKSGSTSATTLGGSVYIGVLPDVLLAQLFVIFTVVMSAT</sequence>
<protein>
    <submittedName>
        <fullName evidence="3">Uncharacterized protein</fullName>
    </submittedName>
</protein>
<keyword evidence="4" id="KW-1185">Reference proteome</keyword>
<dbReference type="AlphaFoldDB" id="A0AAE0QHF9"/>
<feature type="region of interest" description="Disordered" evidence="1">
    <location>
        <begin position="70"/>
        <end position="91"/>
    </location>
</feature>
<accession>A0AAE0QHF9</accession>
<evidence type="ECO:0000313" key="4">
    <source>
        <dbReference type="Proteomes" id="UP001274896"/>
    </source>
</evidence>
<keyword evidence="2" id="KW-1133">Transmembrane helix</keyword>
<keyword evidence="2" id="KW-0472">Membrane</keyword>
<feature type="compositionally biased region" description="Polar residues" evidence="1">
    <location>
        <begin position="70"/>
        <end position="81"/>
    </location>
</feature>
<gene>
    <name evidence="3" type="ORF">QTP70_031474</name>
</gene>
<comment type="caution">
    <text evidence="3">The sequence shown here is derived from an EMBL/GenBank/DDBJ whole genome shotgun (WGS) entry which is preliminary data.</text>
</comment>
<reference evidence="3" key="1">
    <citation type="submission" date="2023-06" db="EMBL/GenBank/DDBJ databases">
        <title>Male Hemibagrus guttatus genome.</title>
        <authorList>
            <person name="Bian C."/>
        </authorList>
    </citation>
    <scope>NUCLEOTIDE SEQUENCE</scope>
    <source>
        <strain evidence="3">Male_cb2023</strain>
        <tissue evidence="3">Muscle</tissue>
    </source>
</reference>